<proteinExistence type="predicted"/>
<name>A0A0R2CI69_9LACO</name>
<dbReference type="GO" id="GO:0030983">
    <property type="term" value="F:mismatched DNA binding"/>
    <property type="evidence" value="ECO:0007669"/>
    <property type="project" value="InterPro"/>
</dbReference>
<dbReference type="PANTHER" id="PTHR11361">
    <property type="entry name" value="DNA MISMATCH REPAIR PROTEIN MUTS FAMILY MEMBER"/>
    <property type="match status" value="1"/>
</dbReference>
<dbReference type="Pfam" id="PF00488">
    <property type="entry name" value="MutS_V"/>
    <property type="match status" value="1"/>
</dbReference>
<dbReference type="InterPro" id="IPR027417">
    <property type="entry name" value="P-loop_NTPase"/>
</dbReference>
<dbReference type="EMBL" id="AYYX01000035">
    <property type="protein sequence ID" value="KRM87718.1"/>
    <property type="molecule type" value="Genomic_DNA"/>
</dbReference>
<evidence type="ECO:0000259" key="4">
    <source>
        <dbReference type="SMART" id="SM00534"/>
    </source>
</evidence>
<reference evidence="5 6" key="1">
    <citation type="journal article" date="2015" name="Genome Announc.">
        <title>Expanding the biotechnology potential of lactobacilli through comparative genomics of 213 strains and associated genera.</title>
        <authorList>
            <person name="Sun Z."/>
            <person name="Harris H.M."/>
            <person name="McCann A."/>
            <person name="Guo C."/>
            <person name="Argimon S."/>
            <person name="Zhang W."/>
            <person name="Yang X."/>
            <person name="Jeffery I.B."/>
            <person name="Cooney J.C."/>
            <person name="Kagawa T.F."/>
            <person name="Liu W."/>
            <person name="Song Y."/>
            <person name="Salvetti E."/>
            <person name="Wrobel A."/>
            <person name="Rasinkangas P."/>
            <person name="Parkhill J."/>
            <person name="Rea M.C."/>
            <person name="O'Sullivan O."/>
            <person name="Ritari J."/>
            <person name="Douillard F.P."/>
            <person name="Paul Ross R."/>
            <person name="Yang R."/>
            <person name="Briner A.E."/>
            <person name="Felis G.E."/>
            <person name="de Vos W.M."/>
            <person name="Barrangou R."/>
            <person name="Klaenhammer T.R."/>
            <person name="Caufield P.W."/>
            <person name="Cui Y."/>
            <person name="Zhang H."/>
            <person name="O'Toole P.W."/>
        </authorList>
    </citation>
    <scope>NUCLEOTIDE SEQUENCE [LARGE SCALE GENOMIC DNA]</scope>
    <source>
        <strain evidence="5 6">DSM 20605</strain>
    </source>
</reference>
<dbReference type="Gene3D" id="3.40.50.300">
    <property type="entry name" value="P-loop containing nucleotide triphosphate hydrolases"/>
    <property type="match status" value="1"/>
</dbReference>
<dbReference type="InterPro" id="IPR000432">
    <property type="entry name" value="DNA_mismatch_repair_MutS_C"/>
</dbReference>
<dbReference type="SMART" id="SM00534">
    <property type="entry name" value="MUTSac"/>
    <property type="match status" value="1"/>
</dbReference>
<keyword evidence="6" id="KW-1185">Reference proteome</keyword>
<gene>
    <name evidence="5" type="ORF">FD21_GL001256</name>
</gene>
<dbReference type="GO" id="GO:0140664">
    <property type="term" value="F:ATP-dependent DNA damage sensor activity"/>
    <property type="evidence" value="ECO:0007669"/>
    <property type="project" value="InterPro"/>
</dbReference>
<sequence>MKKMFTSLLYLHTKQSELAQPTPATLKDLQLMKVFKAIQQKSIQDLSEIFKHPLTNDSEIKYRQAIFQDLVRQPVLTTVNQFEREFLGHQRFKAEISYHYDGEIRNYELLIILQQNLKSLAKLLKALDQLACQSAGLRSWCLYLHKFFQADPTKQLQAEIVDLTQKMQDLHYSLTISGAKITVSQKIDQGMPLNDLLKQSFAPLLNSQSVVQNDLIKPIPQESGINNLQVLILHSLAKVYPAEFRELSRFYQEYFEFADPVIERVAQEFNFYTAVIKYQQQIRQTYQVNFCYPQPVTASTANTVTASFDLALITMAPPKIITNDFTLQPEENFLIVSGPNQGGKTTFARMVGADYYLFQLGMPIPGKKAALTIKRQILTHFERQEKASLLTGLLAADIERIYQIVTASDQQTLVIFNELFSSTAVVDAEQMGTTILQRLIKKGVTGVYVTFLAKLSSLPRTVSMQSQVSIQTTKRTFKIIRGQPNNQAYAISLLKSYHLTAAEIKRGGADES</sequence>
<accession>A0A0R2CI69</accession>
<dbReference type="GO" id="GO:0005524">
    <property type="term" value="F:ATP binding"/>
    <property type="evidence" value="ECO:0007669"/>
    <property type="project" value="UniProtKB-KW"/>
</dbReference>
<dbReference type="eggNOG" id="COG0249">
    <property type="taxonomic scope" value="Bacteria"/>
</dbReference>
<dbReference type="Proteomes" id="UP000051576">
    <property type="component" value="Unassembled WGS sequence"/>
</dbReference>
<evidence type="ECO:0000256" key="1">
    <source>
        <dbReference type="ARBA" id="ARBA00022741"/>
    </source>
</evidence>
<dbReference type="STRING" id="1133569.FD21_GL001256"/>
<keyword evidence="1" id="KW-0547">Nucleotide-binding</keyword>
<evidence type="ECO:0000256" key="2">
    <source>
        <dbReference type="ARBA" id="ARBA00022840"/>
    </source>
</evidence>
<comment type="caution">
    <text evidence="5">The sequence shown here is derived from an EMBL/GenBank/DDBJ whole genome shotgun (WGS) entry which is preliminary data.</text>
</comment>
<dbReference type="InterPro" id="IPR045076">
    <property type="entry name" value="MutS"/>
</dbReference>
<organism evidence="5 6">
    <name type="scientific">Liquorilactobacillus vini DSM 20605</name>
    <dbReference type="NCBI Taxonomy" id="1133569"/>
    <lineage>
        <taxon>Bacteria</taxon>
        <taxon>Bacillati</taxon>
        <taxon>Bacillota</taxon>
        <taxon>Bacilli</taxon>
        <taxon>Lactobacillales</taxon>
        <taxon>Lactobacillaceae</taxon>
        <taxon>Liquorilactobacillus</taxon>
    </lineage>
</organism>
<dbReference type="PANTHER" id="PTHR11361:SF34">
    <property type="entry name" value="DNA MISMATCH REPAIR PROTEIN MSH1, MITOCHONDRIAL"/>
    <property type="match status" value="1"/>
</dbReference>
<evidence type="ECO:0000313" key="6">
    <source>
        <dbReference type="Proteomes" id="UP000051576"/>
    </source>
</evidence>
<dbReference type="GO" id="GO:0006298">
    <property type="term" value="P:mismatch repair"/>
    <property type="evidence" value="ECO:0007669"/>
    <property type="project" value="InterPro"/>
</dbReference>
<evidence type="ECO:0000313" key="5">
    <source>
        <dbReference type="EMBL" id="KRM87718.1"/>
    </source>
</evidence>
<dbReference type="AlphaFoldDB" id="A0A0R2CI69"/>
<keyword evidence="2" id="KW-0067">ATP-binding</keyword>
<keyword evidence="3" id="KW-0238">DNA-binding</keyword>
<feature type="domain" description="DNA mismatch repair proteins mutS family" evidence="4">
    <location>
        <begin position="331"/>
        <end position="507"/>
    </location>
</feature>
<protein>
    <submittedName>
        <fullName evidence="5">DNA mismatch repair protein MutS domain protein</fullName>
    </submittedName>
</protein>
<evidence type="ECO:0000256" key="3">
    <source>
        <dbReference type="ARBA" id="ARBA00023125"/>
    </source>
</evidence>
<dbReference type="SUPFAM" id="SSF52540">
    <property type="entry name" value="P-loop containing nucleoside triphosphate hydrolases"/>
    <property type="match status" value="1"/>
</dbReference>
<dbReference type="GO" id="GO:0005829">
    <property type="term" value="C:cytosol"/>
    <property type="evidence" value="ECO:0007669"/>
    <property type="project" value="TreeGrafter"/>
</dbReference>
<dbReference type="PATRIC" id="fig|1133569.4.peg.1388"/>